<gene>
    <name evidence="1" type="ORF">S12H4_11219</name>
</gene>
<name>X1QKK5_9ZZZZ</name>
<proteinExistence type="predicted"/>
<comment type="caution">
    <text evidence="1">The sequence shown here is derived from an EMBL/GenBank/DDBJ whole genome shotgun (WGS) entry which is preliminary data.</text>
</comment>
<reference evidence="1" key="1">
    <citation type="journal article" date="2014" name="Front. Microbiol.">
        <title>High frequency of phylogenetically diverse reductive dehalogenase-homologous genes in deep subseafloor sedimentary metagenomes.</title>
        <authorList>
            <person name="Kawai M."/>
            <person name="Futagami T."/>
            <person name="Toyoda A."/>
            <person name="Takaki Y."/>
            <person name="Nishi S."/>
            <person name="Hori S."/>
            <person name="Arai W."/>
            <person name="Tsubouchi T."/>
            <person name="Morono Y."/>
            <person name="Uchiyama I."/>
            <person name="Ito T."/>
            <person name="Fujiyama A."/>
            <person name="Inagaki F."/>
            <person name="Takami H."/>
        </authorList>
    </citation>
    <scope>NUCLEOTIDE SEQUENCE</scope>
    <source>
        <strain evidence="1">Expedition CK06-06</strain>
    </source>
</reference>
<dbReference type="AlphaFoldDB" id="X1QKK5"/>
<protein>
    <submittedName>
        <fullName evidence="1">Uncharacterized protein</fullName>
    </submittedName>
</protein>
<organism evidence="1">
    <name type="scientific">marine sediment metagenome</name>
    <dbReference type="NCBI Taxonomy" id="412755"/>
    <lineage>
        <taxon>unclassified sequences</taxon>
        <taxon>metagenomes</taxon>
        <taxon>ecological metagenomes</taxon>
    </lineage>
</organism>
<evidence type="ECO:0000313" key="1">
    <source>
        <dbReference type="EMBL" id="GAI68788.1"/>
    </source>
</evidence>
<sequence length="69" mass="7834">YHYHKKFSLKRWRKGVVVALAKVEQSERRTNAFASVVPLVGATIGLIARKPDWVNGALSLPKKKFWGDI</sequence>
<accession>X1QKK5</accession>
<dbReference type="EMBL" id="BARW01004988">
    <property type="protein sequence ID" value="GAI68788.1"/>
    <property type="molecule type" value="Genomic_DNA"/>
</dbReference>
<feature type="non-terminal residue" evidence="1">
    <location>
        <position position="1"/>
    </location>
</feature>